<evidence type="ECO:0000256" key="4">
    <source>
        <dbReference type="ARBA" id="ARBA00022679"/>
    </source>
</evidence>
<dbReference type="EMBL" id="LHYG01000027">
    <property type="protein sequence ID" value="KXB05895.1"/>
    <property type="molecule type" value="Genomic_DNA"/>
</dbReference>
<comment type="function">
    <text evidence="6">Catalyzes the transfer of a ribosyl phosphate group from 5-phosphoribose 1-diphosphate to orotate, leading to the formation of orotidine monophosphate (OMP).</text>
</comment>
<dbReference type="Proteomes" id="UP000070491">
    <property type="component" value="Unassembled WGS sequence"/>
</dbReference>
<comment type="cofactor">
    <cofactor evidence="6">
        <name>Mg(2+)</name>
        <dbReference type="ChEBI" id="CHEBI:18420"/>
    </cofactor>
</comment>
<feature type="binding site" evidence="6">
    <location>
        <position position="101"/>
    </location>
    <ligand>
        <name>5-phospho-alpha-D-ribose 1-diphosphate</name>
        <dbReference type="ChEBI" id="CHEBI:58017"/>
        <note>ligand shared between dimeric partners</note>
    </ligand>
</feature>
<evidence type="ECO:0000256" key="5">
    <source>
        <dbReference type="ARBA" id="ARBA00022975"/>
    </source>
</evidence>
<keyword evidence="5 6" id="KW-0665">Pyrimidine biosynthesis</keyword>
<keyword evidence="4 6" id="KW-0808">Transferase</keyword>
<feature type="binding site" evidence="6">
    <location>
        <position position="158"/>
    </location>
    <ligand>
        <name>orotate</name>
        <dbReference type="ChEBI" id="CHEBI:30839"/>
    </ligand>
</feature>
<evidence type="ECO:0000313" key="9">
    <source>
        <dbReference type="Proteomes" id="UP000070491"/>
    </source>
</evidence>
<comment type="pathway">
    <text evidence="1 6">Pyrimidine metabolism; UMP biosynthesis via de novo pathway; UMP from orotate: step 1/2.</text>
</comment>
<dbReference type="GO" id="GO:0044205">
    <property type="term" value="P:'de novo' UMP biosynthetic process"/>
    <property type="evidence" value="ECO:0007669"/>
    <property type="project" value="UniProtKB-UniRule"/>
</dbReference>
<dbReference type="CDD" id="cd06223">
    <property type="entry name" value="PRTases_typeI"/>
    <property type="match status" value="1"/>
</dbReference>
<feature type="binding site" evidence="6">
    <location>
        <position position="105"/>
    </location>
    <ligand>
        <name>5-phospho-alpha-D-ribose 1-diphosphate</name>
        <dbReference type="ChEBI" id="CHEBI:58017"/>
        <note>ligand shared between dimeric partners</note>
    </ligand>
</feature>
<dbReference type="HAMAP" id="MF_01208">
    <property type="entry name" value="PyrE"/>
    <property type="match status" value="1"/>
</dbReference>
<evidence type="ECO:0000256" key="3">
    <source>
        <dbReference type="ARBA" id="ARBA00022676"/>
    </source>
</evidence>
<organism evidence="8 9">
    <name type="scientific">candidate division MSBL1 archaeon SCGC-AAA382F02</name>
    <dbReference type="NCBI Taxonomy" id="1698282"/>
    <lineage>
        <taxon>Archaea</taxon>
        <taxon>Methanobacteriati</taxon>
        <taxon>Methanobacteriota</taxon>
        <taxon>candidate division MSBL1</taxon>
    </lineage>
</organism>
<comment type="similarity">
    <text evidence="6">Belongs to the purine/pyrimidine phosphoribosyltransferase family. PyrE subfamily.</text>
</comment>
<dbReference type="GO" id="GO:0000287">
    <property type="term" value="F:magnesium ion binding"/>
    <property type="evidence" value="ECO:0007669"/>
    <property type="project" value="UniProtKB-UniRule"/>
</dbReference>
<evidence type="ECO:0000256" key="6">
    <source>
        <dbReference type="HAMAP-Rule" id="MF_01208"/>
    </source>
</evidence>
<feature type="domain" description="Phosphoribosyltransferase" evidence="7">
    <location>
        <begin position="51"/>
        <end position="168"/>
    </location>
</feature>
<feature type="binding site" description="in other chain" evidence="6">
    <location>
        <position position="102"/>
    </location>
    <ligand>
        <name>5-phospho-alpha-D-ribose 1-diphosphate</name>
        <dbReference type="ChEBI" id="CHEBI:58017"/>
        <note>ligand shared between dimeric partners</note>
    </ligand>
</feature>
<dbReference type="InterPro" id="IPR029057">
    <property type="entry name" value="PRTase-like"/>
</dbReference>
<dbReference type="InterPro" id="IPR023031">
    <property type="entry name" value="OPRT"/>
</dbReference>
<name>A0A133VHI0_9EURY</name>
<keyword evidence="9" id="KW-1185">Reference proteome</keyword>
<evidence type="ECO:0000256" key="1">
    <source>
        <dbReference type="ARBA" id="ARBA00004889"/>
    </source>
</evidence>
<dbReference type="Gene3D" id="3.40.50.2020">
    <property type="match status" value="1"/>
</dbReference>
<dbReference type="PANTHER" id="PTHR19278:SF9">
    <property type="entry name" value="URIDINE 5'-MONOPHOSPHATE SYNTHASE"/>
    <property type="match status" value="1"/>
</dbReference>
<feature type="binding site" evidence="6">
    <location>
        <position position="130"/>
    </location>
    <ligand>
        <name>orotate</name>
        <dbReference type="ChEBI" id="CHEBI:30839"/>
    </ligand>
</feature>
<feature type="binding site" description="in other chain" evidence="6">
    <location>
        <begin position="126"/>
        <end position="134"/>
    </location>
    <ligand>
        <name>5-phospho-alpha-D-ribose 1-diphosphate</name>
        <dbReference type="ChEBI" id="CHEBI:58017"/>
        <note>ligand shared between dimeric partners</note>
    </ligand>
</feature>
<dbReference type="SUPFAM" id="SSF53271">
    <property type="entry name" value="PRTase-like"/>
    <property type="match status" value="1"/>
</dbReference>
<gene>
    <name evidence="6" type="primary">pyrE</name>
    <name evidence="8" type="ORF">AKJ53_01795</name>
</gene>
<dbReference type="PANTHER" id="PTHR19278">
    <property type="entry name" value="OROTATE PHOSPHORIBOSYLTRANSFERASE"/>
    <property type="match status" value="1"/>
</dbReference>
<dbReference type="GO" id="GO:0004588">
    <property type="term" value="F:orotate phosphoribosyltransferase activity"/>
    <property type="evidence" value="ECO:0007669"/>
    <property type="project" value="UniProtKB-UniRule"/>
</dbReference>
<dbReference type="Pfam" id="PF00156">
    <property type="entry name" value="Pribosyltran"/>
    <property type="match status" value="1"/>
</dbReference>
<dbReference type="InterPro" id="IPR000836">
    <property type="entry name" value="PRTase_dom"/>
</dbReference>
<dbReference type="EC" id="2.4.2.10" evidence="2 6"/>
<reference evidence="8 9" key="1">
    <citation type="journal article" date="2016" name="Sci. Rep.">
        <title>Metabolic traits of an uncultured archaeal lineage -MSBL1- from brine pools of the Red Sea.</title>
        <authorList>
            <person name="Mwirichia R."/>
            <person name="Alam I."/>
            <person name="Rashid M."/>
            <person name="Vinu M."/>
            <person name="Ba-Alawi W."/>
            <person name="Anthony Kamau A."/>
            <person name="Kamanda Ngugi D."/>
            <person name="Goker M."/>
            <person name="Klenk H.P."/>
            <person name="Bajic V."/>
            <person name="Stingl U."/>
        </authorList>
    </citation>
    <scope>NUCLEOTIDE SEQUENCE [LARGE SCALE GENOMIC DNA]</scope>
    <source>
        <strain evidence="8">SCGC-AAA382F02</strain>
    </source>
</reference>
<evidence type="ECO:0000256" key="2">
    <source>
        <dbReference type="ARBA" id="ARBA00011971"/>
    </source>
</evidence>
<proteinExistence type="inferred from homology"/>
<keyword evidence="6" id="KW-0460">Magnesium</keyword>
<dbReference type="AlphaFoldDB" id="A0A133VHI0"/>
<comment type="caution">
    <text evidence="8">The sequence shown here is derived from an EMBL/GenBank/DDBJ whole genome shotgun (WGS) entry which is preliminary data.</text>
</comment>
<comment type="catalytic activity">
    <reaction evidence="6">
        <text>orotidine 5'-phosphate + diphosphate = orotate + 5-phospho-alpha-D-ribose 1-diphosphate</text>
        <dbReference type="Rhea" id="RHEA:10380"/>
        <dbReference type="ChEBI" id="CHEBI:30839"/>
        <dbReference type="ChEBI" id="CHEBI:33019"/>
        <dbReference type="ChEBI" id="CHEBI:57538"/>
        <dbReference type="ChEBI" id="CHEBI:58017"/>
        <dbReference type="EC" id="2.4.2.10"/>
    </reaction>
</comment>
<protein>
    <recommendedName>
        <fullName evidence="2 6">Orotate phosphoribosyltransferase</fullName>
        <shortName evidence="6">OPRT</shortName>
        <shortName evidence="6">OPRTase</shortName>
        <ecNumber evidence="2 6">2.4.2.10</ecNumber>
    </recommendedName>
</protein>
<dbReference type="GO" id="GO:0019856">
    <property type="term" value="P:pyrimidine nucleobase biosynthetic process"/>
    <property type="evidence" value="ECO:0007669"/>
    <property type="project" value="TreeGrafter"/>
</dbReference>
<dbReference type="NCBIfam" id="TIGR00336">
    <property type="entry name" value="pyrE"/>
    <property type="match status" value="1"/>
</dbReference>
<evidence type="ECO:0000259" key="7">
    <source>
        <dbReference type="Pfam" id="PF00156"/>
    </source>
</evidence>
<feature type="binding site" evidence="6">
    <location>
        <position position="107"/>
    </location>
    <ligand>
        <name>5-phospho-alpha-D-ribose 1-diphosphate</name>
        <dbReference type="ChEBI" id="CHEBI:58017"/>
        <note>ligand shared between dimeric partners</note>
    </ligand>
</feature>
<keyword evidence="3 6" id="KW-0328">Glycosyltransferase</keyword>
<sequence length="207" mass="23314">MNSKNSTNEEIRKKIARRLYEVEGIKFGEFTLTSGKSSPYYVDLRIVPSYPKLFDEITEACAEMIDEEIKGEYRLAGVPTSGLPFATLVSHKLTLPLIYVRKKEKSHGRKKSVEGLLEEDEIVLVDDISTTGGSIKEAGETVREEGGNVKHAVVIIDREEGAEEALKDMDIQLHACFKISEIVEYLKEDSKLSEDEYSLVMNHLENT</sequence>
<evidence type="ECO:0000313" key="8">
    <source>
        <dbReference type="EMBL" id="KXB05895.1"/>
    </source>
</evidence>
<comment type="subunit">
    <text evidence="6">Homodimer.</text>
</comment>
<dbReference type="InterPro" id="IPR004467">
    <property type="entry name" value="Or_phspho_trans_dom"/>
</dbReference>
<dbReference type="UniPathway" id="UPA00070">
    <property type="reaction ID" value="UER00119"/>
</dbReference>
<accession>A0A133VHI0</accession>